<dbReference type="EMBL" id="FZQP02002924">
    <property type="protein sequence ID" value="VVC96887.1"/>
    <property type="molecule type" value="Genomic_DNA"/>
</dbReference>
<feature type="chain" id="PRO_5022913873" description="Peptidase S1 domain-containing protein" evidence="5">
    <location>
        <begin position="24"/>
        <end position="98"/>
    </location>
</feature>
<gene>
    <name evidence="7" type="ORF">LSINAPIS_LOCUS8286</name>
</gene>
<organism evidence="7 8">
    <name type="scientific">Leptidea sinapis</name>
    <dbReference type="NCBI Taxonomy" id="189913"/>
    <lineage>
        <taxon>Eukaryota</taxon>
        <taxon>Metazoa</taxon>
        <taxon>Ecdysozoa</taxon>
        <taxon>Arthropoda</taxon>
        <taxon>Hexapoda</taxon>
        <taxon>Insecta</taxon>
        <taxon>Pterygota</taxon>
        <taxon>Neoptera</taxon>
        <taxon>Endopterygota</taxon>
        <taxon>Lepidoptera</taxon>
        <taxon>Glossata</taxon>
        <taxon>Ditrysia</taxon>
        <taxon>Papilionoidea</taxon>
        <taxon>Pieridae</taxon>
        <taxon>Dismorphiinae</taxon>
        <taxon>Leptidea</taxon>
    </lineage>
</organism>
<dbReference type="InterPro" id="IPR018114">
    <property type="entry name" value="TRYPSIN_HIS"/>
</dbReference>
<dbReference type="GO" id="GO:0006508">
    <property type="term" value="P:proteolysis"/>
    <property type="evidence" value="ECO:0007669"/>
    <property type="project" value="UniProtKB-KW"/>
</dbReference>
<feature type="domain" description="Peptidase S1" evidence="6">
    <location>
        <begin position="33"/>
        <end position="90"/>
    </location>
</feature>
<keyword evidence="2" id="KW-0378">Hydrolase</keyword>
<dbReference type="InterPro" id="IPR001254">
    <property type="entry name" value="Trypsin_dom"/>
</dbReference>
<evidence type="ECO:0000256" key="5">
    <source>
        <dbReference type="SAM" id="SignalP"/>
    </source>
</evidence>
<evidence type="ECO:0000256" key="3">
    <source>
        <dbReference type="ARBA" id="ARBA00022825"/>
    </source>
</evidence>
<dbReference type="GO" id="GO:0004252">
    <property type="term" value="F:serine-type endopeptidase activity"/>
    <property type="evidence" value="ECO:0007669"/>
    <property type="project" value="InterPro"/>
</dbReference>
<evidence type="ECO:0000256" key="2">
    <source>
        <dbReference type="ARBA" id="ARBA00022801"/>
    </source>
</evidence>
<dbReference type="Pfam" id="PF00089">
    <property type="entry name" value="Trypsin"/>
    <property type="match status" value="1"/>
</dbReference>
<dbReference type="PROSITE" id="PS00134">
    <property type="entry name" value="TRYPSIN_HIS"/>
    <property type="match status" value="1"/>
</dbReference>
<dbReference type="SUPFAM" id="SSF50494">
    <property type="entry name" value="Trypsin-like serine proteases"/>
    <property type="match status" value="1"/>
</dbReference>
<feature type="signal peptide" evidence="5">
    <location>
        <begin position="1"/>
        <end position="23"/>
    </location>
</feature>
<reference evidence="7 8" key="1">
    <citation type="submission" date="2017-07" db="EMBL/GenBank/DDBJ databases">
        <authorList>
            <person name="Talla V."/>
            <person name="Backstrom N."/>
        </authorList>
    </citation>
    <scope>NUCLEOTIDE SEQUENCE [LARGE SCALE GENOMIC DNA]</scope>
</reference>
<keyword evidence="8" id="KW-1185">Reference proteome</keyword>
<evidence type="ECO:0000259" key="6">
    <source>
        <dbReference type="Pfam" id="PF00089"/>
    </source>
</evidence>
<evidence type="ECO:0000256" key="1">
    <source>
        <dbReference type="ARBA" id="ARBA00022670"/>
    </source>
</evidence>
<dbReference type="InterPro" id="IPR050430">
    <property type="entry name" value="Peptidase_S1"/>
</dbReference>
<dbReference type="InterPro" id="IPR009003">
    <property type="entry name" value="Peptidase_S1_PA"/>
</dbReference>
<keyword evidence="4" id="KW-1015">Disulfide bond</keyword>
<evidence type="ECO:0000256" key="4">
    <source>
        <dbReference type="ARBA" id="ARBA00023157"/>
    </source>
</evidence>
<accession>A0A5E4QIN8</accession>
<keyword evidence="1" id="KW-0645">Protease</keyword>
<name>A0A5E4QIN8_9NEOP</name>
<proteinExistence type="predicted"/>
<protein>
    <recommendedName>
        <fullName evidence="6">Peptidase S1 domain-containing protein</fullName>
    </recommendedName>
</protein>
<evidence type="ECO:0000313" key="7">
    <source>
        <dbReference type="EMBL" id="VVC96887.1"/>
    </source>
</evidence>
<dbReference type="PANTHER" id="PTHR24276:SF98">
    <property type="entry name" value="FI18310P1-RELATED"/>
    <property type="match status" value="1"/>
</dbReference>
<evidence type="ECO:0000313" key="8">
    <source>
        <dbReference type="Proteomes" id="UP000324832"/>
    </source>
</evidence>
<dbReference type="Proteomes" id="UP000324832">
    <property type="component" value="Unassembled WGS sequence"/>
</dbReference>
<dbReference type="AlphaFoldDB" id="A0A5E4QIN8"/>
<sequence length="98" mass="10969">MKGVKLNYFLLMQMVFFIHDVYSDANNNVDDKIVMGSIANITTAPYTVWVTAIRGRKQIFCGGCILTRKHVLTAAHCVKGYSQVAVTTGIYHGYMESM</sequence>
<keyword evidence="3" id="KW-0720">Serine protease</keyword>
<dbReference type="PANTHER" id="PTHR24276">
    <property type="entry name" value="POLYSERASE-RELATED"/>
    <property type="match status" value="1"/>
</dbReference>
<keyword evidence="5" id="KW-0732">Signal</keyword>
<dbReference type="Gene3D" id="2.40.10.10">
    <property type="entry name" value="Trypsin-like serine proteases"/>
    <property type="match status" value="1"/>
</dbReference>
<dbReference type="InterPro" id="IPR043504">
    <property type="entry name" value="Peptidase_S1_PA_chymotrypsin"/>
</dbReference>